<organism evidence="1 2">
    <name type="scientific">Paraglaciecola psychrophila 170</name>
    <dbReference type="NCBI Taxonomy" id="1129794"/>
    <lineage>
        <taxon>Bacteria</taxon>
        <taxon>Pseudomonadati</taxon>
        <taxon>Pseudomonadota</taxon>
        <taxon>Gammaproteobacteria</taxon>
        <taxon>Alteromonadales</taxon>
        <taxon>Alteromonadaceae</taxon>
        <taxon>Paraglaciecola</taxon>
    </lineage>
</organism>
<protein>
    <submittedName>
        <fullName evidence="1">Uncharacterized protein</fullName>
    </submittedName>
</protein>
<sequence>MRDGFLKIHEIESLGSTEHQGKCQQVYYQNHEPLGLLRR</sequence>
<evidence type="ECO:0000313" key="1">
    <source>
        <dbReference type="EMBL" id="AGH47488.1"/>
    </source>
</evidence>
<dbReference type="AlphaFoldDB" id="M4RXX0"/>
<dbReference type="HOGENOM" id="CLU_3314134_0_0_6"/>
<keyword evidence="2" id="KW-1185">Reference proteome</keyword>
<dbReference type="KEGG" id="gps:C427_5391"/>
<accession>M4RXX0</accession>
<evidence type="ECO:0000313" key="2">
    <source>
        <dbReference type="Proteomes" id="UP000011864"/>
    </source>
</evidence>
<proteinExistence type="predicted"/>
<name>M4RXX0_9ALTE</name>
<dbReference type="EMBL" id="CP003837">
    <property type="protein sequence ID" value="AGH47488.1"/>
    <property type="molecule type" value="Genomic_DNA"/>
</dbReference>
<dbReference type="Proteomes" id="UP000011864">
    <property type="component" value="Chromosome"/>
</dbReference>
<gene>
    <name evidence="1" type="ORF">C427_5391</name>
</gene>
<reference evidence="1 2" key="1">
    <citation type="journal article" date="2013" name="Genome Announc.">
        <title>Complete Genome Sequence of Glaciecola psychrophila Strain 170T.</title>
        <authorList>
            <person name="Yin J."/>
            <person name="Chen J."/>
            <person name="Liu G."/>
            <person name="Yu Y."/>
            <person name="Song L."/>
            <person name="Wang X."/>
            <person name="Qu X."/>
        </authorList>
    </citation>
    <scope>NUCLEOTIDE SEQUENCE [LARGE SCALE GENOMIC DNA]</scope>
    <source>
        <strain evidence="1 2">170</strain>
    </source>
</reference>